<evidence type="ECO:0000313" key="9">
    <source>
        <dbReference type="EMBL" id="OBU00921.1"/>
    </source>
</evidence>
<evidence type="ECO:0000259" key="7">
    <source>
        <dbReference type="Pfam" id="PF12894"/>
    </source>
</evidence>
<dbReference type="PANTHER" id="PTHR13260:SF0">
    <property type="entry name" value="ANAPHASE-PROMOTING COMPLEX SUBUNIT 4"/>
    <property type="match status" value="1"/>
</dbReference>
<dbReference type="GO" id="GO:0051301">
    <property type="term" value="P:cell division"/>
    <property type="evidence" value="ECO:0007669"/>
    <property type="project" value="UniProtKB-KW"/>
</dbReference>
<evidence type="ECO:0000256" key="6">
    <source>
        <dbReference type="SAM" id="MobiDB-lite"/>
    </source>
</evidence>
<dbReference type="GO" id="GO:0034399">
    <property type="term" value="C:nuclear periphery"/>
    <property type="evidence" value="ECO:0007669"/>
    <property type="project" value="TreeGrafter"/>
</dbReference>
<evidence type="ECO:0000256" key="5">
    <source>
        <dbReference type="ARBA" id="ARBA00023306"/>
    </source>
</evidence>
<dbReference type="InterPro" id="IPR015943">
    <property type="entry name" value="WD40/YVTN_repeat-like_dom_sf"/>
</dbReference>
<proteinExistence type="predicted"/>
<sequence>MANPVQLRVIAEKTLHSPTNPDLLAYSPSMELLAIGGADHNVLIYRLNGQRVFSASQKVKGVVLDLQKLVWKPNGQLIAIAWSDGTVRLIGAESNKTVHQITVSEEEDTEVTCLAWTTYSATSKSLGDILSEAGSLWKDATEGGLKGKSAQLLDLPRDLAAIDIESSLPKLSVLPSGGTTEDIFSSRASLDALFRPFDPKDNDSISIMVVGTSTGHIHLTIFDSFVIGTFPSPLKSSKTSRHQLIRHASHPHHAVHGLLMKSTSTLVGGLYFVPMHLGFLTSERSDLSLLASRSSALQNLLRYIYQVQTLMTAEYQATQDLPSRFLGNIDETLAEHGDWTIAPALYHQVVTGHTLPEVKEWLVDELAERGHKRWDKTLTTAHTTLLKLTHTHLLPALERASLLLSRLHGLASYHHPSHSPLGFSPTQIKNLLDTVAALNLAATRVLATTVGEVEGWAAFGGWVRGEIDRLAAGESAAGADDDKEAATVPTAKILEYIQGSLTASPLAQFFTPLDSTVAESHTEALSTTTPLFPIMAKALNSPDPTNAFQKALPNIAALTAHLATQAAAVSTGIAEAEKRNVRFGDAVEVGGVGKEVLGEGGRVDMRMCSGTTAEGGRGEGVVYIATSAAGSDALSIQRIALPQGEEGTSSTSRVNVEVGGLVKDIAFLDEEVLLVLIDGSESKEGVYILALPFLPLSYTAKPTTVQGMGRRFRVQEGAERVRVGGGRVVVVEKGGVKVLKVKGEVWGDGEGGVEEVRGMGGVGKEEVKGKEGGGGDEMEVEG</sequence>
<dbReference type="GeneID" id="28834247"/>
<dbReference type="Gene3D" id="2.130.10.10">
    <property type="entry name" value="YVTN repeat-like/Quinoprotein amine dehydrogenase"/>
    <property type="match status" value="1"/>
</dbReference>
<feature type="domain" description="Anaphase-promoting complex subunit 4-like WD40" evidence="7">
    <location>
        <begin position="24"/>
        <end position="117"/>
    </location>
</feature>
<dbReference type="EMBL" id="KV460207">
    <property type="protein sequence ID" value="OBU00921.1"/>
    <property type="molecule type" value="Genomic_DNA"/>
</dbReference>
<keyword evidence="2" id="KW-0132">Cell division</keyword>
<dbReference type="PANTHER" id="PTHR13260">
    <property type="entry name" value="ANAPHASE PROMOTING COMPLEX SUBUNIT 4 APC4"/>
    <property type="match status" value="1"/>
</dbReference>
<accession>A0A2P2SVP6</accession>
<dbReference type="GO" id="GO:0005680">
    <property type="term" value="C:anaphase-promoting complex"/>
    <property type="evidence" value="ECO:0007669"/>
    <property type="project" value="InterPro"/>
</dbReference>
<organism evidence="9 10">
    <name type="scientific">Pseudogymnoascus verrucosus</name>
    <dbReference type="NCBI Taxonomy" id="342668"/>
    <lineage>
        <taxon>Eukaryota</taxon>
        <taxon>Fungi</taxon>
        <taxon>Dikarya</taxon>
        <taxon>Ascomycota</taxon>
        <taxon>Pezizomycotina</taxon>
        <taxon>Leotiomycetes</taxon>
        <taxon>Thelebolales</taxon>
        <taxon>Thelebolaceae</taxon>
        <taxon>Pseudogymnoascus</taxon>
    </lineage>
</organism>
<evidence type="ECO:0000259" key="8">
    <source>
        <dbReference type="Pfam" id="PF12896"/>
    </source>
</evidence>
<dbReference type="InterPro" id="IPR036322">
    <property type="entry name" value="WD40_repeat_dom_sf"/>
</dbReference>
<reference evidence="10" key="2">
    <citation type="journal article" date="2018" name="Nat. Commun.">
        <title>Extreme sensitivity to ultraviolet light in the fungal pathogen causing white-nose syndrome of bats.</title>
        <authorList>
            <person name="Palmer J.M."/>
            <person name="Drees K.P."/>
            <person name="Foster J.T."/>
            <person name="Lindner D.L."/>
        </authorList>
    </citation>
    <scope>NUCLEOTIDE SEQUENCE [LARGE SCALE GENOMIC DNA]</scope>
    <source>
        <strain evidence="10">UAMH 10579</strain>
    </source>
</reference>
<keyword evidence="5" id="KW-0131">Cell cycle</keyword>
<evidence type="ECO:0000256" key="3">
    <source>
        <dbReference type="ARBA" id="ARBA00022776"/>
    </source>
</evidence>
<evidence type="ECO:0000256" key="2">
    <source>
        <dbReference type="ARBA" id="ARBA00022618"/>
    </source>
</evidence>
<dbReference type="RefSeq" id="XP_018134653.1">
    <property type="nucleotide sequence ID" value="XM_018270389.2"/>
</dbReference>
<dbReference type="Pfam" id="PF12894">
    <property type="entry name" value="ANAPC4_WD40"/>
    <property type="match status" value="1"/>
</dbReference>
<dbReference type="Proteomes" id="UP000091956">
    <property type="component" value="Unassembled WGS sequence"/>
</dbReference>
<keyword evidence="10" id="KW-1185">Reference proteome</keyword>
<protein>
    <recommendedName>
        <fullName evidence="1">Anaphase-promoting complex subunit 4</fullName>
    </recommendedName>
</protein>
<dbReference type="InterPro" id="IPR024789">
    <property type="entry name" value="APC4"/>
</dbReference>
<dbReference type="SUPFAM" id="SSF50978">
    <property type="entry name" value="WD40 repeat-like"/>
    <property type="match status" value="1"/>
</dbReference>
<feature type="region of interest" description="Disordered" evidence="6">
    <location>
        <begin position="762"/>
        <end position="782"/>
    </location>
</feature>
<dbReference type="GO" id="GO:0070979">
    <property type="term" value="P:protein K11-linked ubiquitination"/>
    <property type="evidence" value="ECO:0007669"/>
    <property type="project" value="TreeGrafter"/>
</dbReference>
<name>A0A2P2SVP6_9PEZI</name>
<dbReference type="STRING" id="342668.A0A2P2SVP6"/>
<dbReference type="InterPro" id="IPR024790">
    <property type="entry name" value="APC4_long_dom"/>
</dbReference>
<gene>
    <name evidence="9" type="ORF">VE01_00861</name>
</gene>
<keyword evidence="4" id="KW-0833">Ubl conjugation pathway</keyword>
<evidence type="ECO:0000313" key="10">
    <source>
        <dbReference type="Proteomes" id="UP000091956"/>
    </source>
</evidence>
<feature type="domain" description="Anaphase-promoting complex subunit 4 long" evidence="8">
    <location>
        <begin position="272"/>
        <end position="471"/>
    </location>
</feature>
<dbReference type="InterPro" id="IPR024977">
    <property type="entry name" value="Apc4-like_WD40_dom"/>
</dbReference>
<feature type="compositionally biased region" description="Basic and acidic residues" evidence="6">
    <location>
        <begin position="763"/>
        <end position="773"/>
    </location>
</feature>
<dbReference type="GO" id="GO:0031145">
    <property type="term" value="P:anaphase-promoting complex-dependent catabolic process"/>
    <property type="evidence" value="ECO:0007669"/>
    <property type="project" value="InterPro"/>
</dbReference>
<dbReference type="OrthoDB" id="2110451at2759"/>
<reference evidence="9 10" key="1">
    <citation type="submission" date="2016-03" db="EMBL/GenBank/DDBJ databases">
        <title>Comparative genomics of Pseudogymnoascus destructans, the fungus causing white-nose syndrome of bats.</title>
        <authorList>
            <person name="Palmer J.M."/>
            <person name="Drees K.P."/>
            <person name="Foster J.T."/>
            <person name="Lindner D.L."/>
        </authorList>
    </citation>
    <scope>NUCLEOTIDE SEQUENCE [LARGE SCALE GENOMIC DNA]</scope>
    <source>
        <strain evidence="9 10">UAMH 10579</strain>
    </source>
</reference>
<keyword evidence="3" id="KW-0498">Mitosis</keyword>
<dbReference type="Pfam" id="PF12896">
    <property type="entry name" value="ANAPC4"/>
    <property type="match status" value="1"/>
</dbReference>
<evidence type="ECO:0000256" key="1">
    <source>
        <dbReference type="ARBA" id="ARBA00016067"/>
    </source>
</evidence>
<dbReference type="AlphaFoldDB" id="A0A2P2SVP6"/>
<evidence type="ECO:0000256" key="4">
    <source>
        <dbReference type="ARBA" id="ARBA00022786"/>
    </source>
</evidence>